<feature type="compositionally biased region" description="Polar residues" evidence="1">
    <location>
        <begin position="210"/>
        <end position="219"/>
    </location>
</feature>
<evidence type="ECO:0000256" key="2">
    <source>
        <dbReference type="SAM" id="Phobius"/>
    </source>
</evidence>
<protein>
    <submittedName>
        <fullName evidence="3">Uncharacterized protein</fullName>
    </submittedName>
</protein>
<name>A0AAD6VH45_9AGAR</name>
<sequence length="219" mass="23759">MGAKYLCCLPLRLGVLVISFLSFLSSGFAAGILIAGLILDAEGKLNGKLPSRTRIIAIVVAAVTAIAALISLTGFIGAIRKKESYVRAYSALVRIAFSIQVAVSVAFIILFFVDKKEFVNICNGVSSDQATTDDCINSTALHPWAVIVSALIPIVFQAYGVYIVTAYARKLRNEHFLREETFGYKGPGYQPVQEETHPLTHQPAYPYADNSHSFGSQLP</sequence>
<proteinExistence type="predicted"/>
<feature type="transmembrane region" description="Helical" evidence="2">
    <location>
        <begin position="12"/>
        <end position="35"/>
    </location>
</feature>
<feature type="transmembrane region" description="Helical" evidence="2">
    <location>
        <begin position="91"/>
        <end position="113"/>
    </location>
</feature>
<accession>A0AAD6VH45</accession>
<keyword evidence="2" id="KW-1133">Transmembrane helix</keyword>
<keyword evidence="4" id="KW-1185">Reference proteome</keyword>
<keyword evidence="2" id="KW-0472">Membrane</keyword>
<dbReference type="Proteomes" id="UP001219525">
    <property type="component" value="Unassembled WGS sequence"/>
</dbReference>
<organism evidence="3 4">
    <name type="scientific">Mycena pura</name>
    <dbReference type="NCBI Taxonomy" id="153505"/>
    <lineage>
        <taxon>Eukaryota</taxon>
        <taxon>Fungi</taxon>
        <taxon>Dikarya</taxon>
        <taxon>Basidiomycota</taxon>
        <taxon>Agaricomycotina</taxon>
        <taxon>Agaricomycetes</taxon>
        <taxon>Agaricomycetidae</taxon>
        <taxon>Agaricales</taxon>
        <taxon>Marasmiineae</taxon>
        <taxon>Mycenaceae</taxon>
        <taxon>Mycena</taxon>
    </lineage>
</organism>
<feature type="region of interest" description="Disordered" evidence="1">
    <location>
        <begin position="200"/>
        <end position="219"/>
    </location>
</feature>
<feature type="transmembrane region" description="Helical" evidence="2">
    <location>
        <begin position="55"/>
        <end position="79"/>
    </location>
</feature>
<dbReference type="EMBL" id="JARJCW010000030">
    <property type="protein sequence ID" value="KAJ7209677.1"/>
    <property type="molecule type" value="Genomic_DNA"/>
</dbReference>
<feature type="transmembrane region" description="Helical" evidence="2">
    <location>
        <begin position="144"/>
        <end position="168"/>
    </location>
</feature>
<evidence type="ECO:0000256" key="1">
    <source>
        <dbReference type="SAM" id="MobiDB-lite"/>
    </source>
</evidence>
<comment type="caution">
    <text evidence="3">The sequence shown here is derived from an EMBL/GenBank/DDBJ whole genome shotgun (WGS) entry which is preliminary data.</text>
</comment>
<evidence type="ECO:0000313" key="4">
    <source>
        <dbReference type="Proteomes" id="UP001219525"/>
    </source>
</evidence>
<reference evidence="3" key="1">
    <citation type="submission" date="2023-03" db="EMBL/GenBank/DDBJ databases">
        <title>Massive genome expansion in bonnet fungi (Mycena s.s.) driven by repeated elements and novel gene families across ecological guilds.</title>
        <authorList>
            <consortium name="Lawrence Berkeley National Laboratory"/>
            <person name="Harder C.B."/>
            <person name="Miyauchi S."/>
            <person name="Viragh M."/>
            <person name="Kuo A."/>
            <person name="Thoen E."/>
            <person name="Andreopoulos B."/>
            <person name="Lu D."/>
            <person name="Skrede I."/>
            <person name="Drula E."/>
            <person name="Henrissat B."/>
            <person name="Morin E."/>
            <person name="Kohler A."/>
            <person name="Barry K."/>
            <person name="LaButti K."/>
            <person name="Morin E."/>
            <person name="Salamov A."/>
            <person name="Lipzen A."/>
            <person name="Mereny Z."/>
            <person name="Hegedus B."/>
            <person name="Baldrian P."/>
            <person name="Stursova M."/>
            <person name="Weitz H."/>
            <person name="Taylor A."/>
            <person name="Grigoriev I.V."/>
            <person name="Nagy L.G."/>
            <person name="Martin F."/>
            <person name="Kauserud H."/>
        </authorList>
    </citation>
    <scope>NUCLEOTIDE SEQUENCE</scope>
    <source>
        <strain evidence="3">9144</strain>
    </source>
</reference>
<evidence type="ECO:0000313" key="3">
    <source>
        <dbReference type="EMBL" id="KAJ7209677.1"/>
    </source>
</evidence>
<dbReference type="AlphaFoldDB" id="A0AAD6VH45"/>
<gene>
    <name evidence="3" type="ORF">GGX14DRAFT_697770</name>
</gene>
<keyword evidence="2" id="KW-0812">Transmembrane</keyword>